<organism evidence="2 3">
    <name type="scientific">Cohnella endophytica</name>
    <dbReference type="NCBI Taxonomy" id="2419778"/>
    <lineage>
        <taxon>Bacteria</taxon>
        <taxon>Bacillati</taxon>
        <taxon>Bacillota</taxon>
        <taxon>Bacilli</taxon>
        <taxon>Bacillales</taxon>
        <taxon>Paenibacillaceae</taxon>
        <taxon>Cohnella</taxon>
    </lineage>
</organism>
<dbReference type="OrthoDB" id="384721at2"/>
<dbReference type="Proteomes" id="UP000282076">
    <property type="component" value="Unassembled WGS sequence"/>
</dbReference>
<dbReference type="GO" id="GO:0008081">
    <property type="term" value="F:phosphoric diester hydrolase activity"/>
    <property type="evidence" value="ECO:0007669"/>
    <property type="project" value="InterPro"/>
</dbReference>
<evidence type="ECO:0000259" key="1">
    <source>
        <dbReference type="PROSITE" id="PS51704"/>
    </source>
</evidence>
<dbReference type="EMBL" id="RBZM01000004">
    <property type="protein sequence ID" value="RKP55605.1"/>
    <property type="molecule type" value="Genomic_DNA"/>
</dbReference>
<keyword evidence="3" id="KW-1185">Reference proteome</keyword>
<dbReference type="Pfam" id="PF03009">
    <property type="entry name" value="GDPD"/>
    <property type="match status" value="1"/>
</dbReference>
<reference evidence="2 3" key="1">
    <citation type="submission" date="2018-10" db="EMBL/GenBank/DDBJ databases">
        <title>Cohnella sp. M2MS4P-1, whole genome shotgun sequence.</title>
        <authorList>
            <person name="Tuo L."/>
        </authorList>
    </citation>
    <scope>NUCLEOTIDE SEQUENCE [LARGE SCALE GENOMIC DNA]</scope>
    <source>
        <strain evidence="2 3">M2MS4P-1</strain>
    </source>
</reference>
<comment type="caution">
    <text evidence="2">The sequence shown here is derived from an EMBL/GenBank/DDBJ whole genome shotgun (WGS) entry which is preliminary data.</text>
</comment>
<dbReference type="PANTHER" id="PTHR46211:SF14">
    <property type="entry name" value="GLYCEROPHOSPHODIESTER PHOSPHODIESTERASE"/>
    <property type="match status" value="1"/>
</dbReference>
<dbReference type="InterPro" id="IPR030395">
    <property type="entry name" value="GP_PDE_dom"/>
</dbReference>
<name>A0A494XYC3_9BACL</name>
<dbReference type="SUPFAM" id="SSF51695">
    <property type="entry name" value="PLC-like phosphodiesterases"/>
    <property type="match status" value="1"/>
</dbReference>
<dbReference type="PROSITE" id="PS51704">
    <property type="entry name" value="GP_PDE"/>
    <property type="match status" value="1"/>
</dbReference>
<proteinExistence type="predicted"/>
<evidence type="ECO:0000313" key="3">
    <source>
        <dbReference type="Proteomes" id="UP000282076"/>
    </source>
</evidence>
<dbReference type="Gene3D" id="3.20.20.190">
    <property type="entry name" value="Phosphatidylinositol (PI) phosphodiesterase"/>
    <property type="match status" value="1"/>
</dbReference>
<feature type="domain" description="GP-PDE" evidence="1">
    <location>
        <begin position="4"/>
        <end position="241"/>
    </location>
</feature>
<evidence type="ECO:0000313" key="2">
    <source>
        <dbReference type="EMBL" id="RKP55605.1"/>
    </source>
</evidence>
<accession>A0A494XYC3</accession>
<gene>
    <name evidence="2" type="ORF">D7Z26_07795</name>
</gene>
<protein>
    <submittedName>
        <fullName evidence="2">Glycerophosphodiester phosphodiesterase</fullName>
    </submittedName>
</protein>
<dbReference type="InterPro" id="IPR017946">
    <property type="entry name" value="PLC-like_Pdiesterase_TIM-brl"/>
</dbReference>
<dbReference type="GO" id="GO:0006629">
    <property type="term" value="P:lipid metabolic process"/>
    <property type="evidence" value="ECO:0007669"/>
    <property type="project" value="InterPro"/>
</dbReference>
<sequence length="245" mass="27109">MQLHPCVAHRGFSGRAPENTLASFRLALDQPGVTGIELDVHLSKDDIPVVIHDSTLKRTTNGDGRVRDFSAEQLSRMDAGSWFDQSFAGEGVPALDQVLELVAGKCRLNVELKGDDADPGQLAQRTVEIIRSHRLENDIIITSFNPEILRAVRRHSSSIRTGLIIDDCPPGLIDRVTELGASFLSIGFQHLNDSLMEQAARASVDVMAWTVNTAGDLRRLSRRPEAFQLCTNYPDRWLAAVQEEK</sequence>
<dbReference type="AlphaFoldDB" id="A0A494XYC3"/>
<dbReference type="PANTHER" id="PTHR46211">
    <property type="entry name" value="GLYCEROPHOSPHORYL DIESTER PHOSPHODIESTERASE"/>
    <property type="match status" value="1"/>
</dbReference>